<gene>
    <name evidence="2" type="ORF">K1Y79_08910</name>
</gene>
<evidence type="ECO:0000313" key="3">
    <source>
        <dbReference type="Proteomes" id="UP000812961"/>
    </source>
</evidence>
<dbReference type="Pfam" id="PF09823">
    <property type="entry name" value="DUF2357"/>
    <property type="match status" value="1"/>
</dbReference>
<feature type="domain" description="DUF2357" evidence="1">
    <location>
        <begin position="126"/>
        <end position="362"/>
    </location>
</feature>
<proteinExistence type="predicted"/>
<keyword evidence="3" id="KW-1185">Reference proteome</keyword>
<reference evidence="2 3" key="1">
    <citation type="submission" date="2021-08" db="EMBL/GenBank/DDBJ databases">
        <title>The genome sequence of Chitinophaga sp. B61.</title>
        <authorList>
            <person name="Zhang X."/>
        </authorList>
    </citation>
    <scope>NUCLEOTIDE SEQUENCE [LARGE SCALE GENOMIC DNA]</scope>
    <source>
        <strain evidence="2 3">B61</strain>
    </source>
</reference>
<comment type="caution">
    <text evidence="2">The sequence shown here is derived from an EMBL/GenBank/DDBJ whole genome shotgun (WGS) entry which is preliminary data.</text>
</comment>
<dbReference type="InterPro" id="IPR007505">
    <property type="entry name" value="PDDEXK_7"/>
</dbReference>
<dbReference type="Pfam" id="PF04411">
    <property type="entry name" value="PDDEXK_7"/>
    <property type="match status" value="1"/>
</dbReference>
<evidence type="ECO:0000259" key="1">
    <source>
        <dbReference type="Pfam" id="PF09823"/>
    </source>
</evidence>
<protein>
    <submittedName>
        <fullName evidence="2">Restriction endonuclease-like protein</fullName>
    </submittedName>
</protein>
<dbReference type="InterPro" id="IPR018633">
    <property type="entry name" value="DUF2357"/>
</dbReference>
<name>A0ABS7GCQ8_9BACT</name>
<accession>A0ABS7GCQ8</accession>
<evidence type="ECO:0000313" key="2">
    <source>
        <dbReference type="EMBL" id="MBW8684452.1"/>
    </source>
</evidence>
<dbReference type="RefSeq" id="WP_220249626.1">
    <property type="nucleotide sequence ID" value="NZ_JAICCF010000001.1"/>
</dbReference>
<sequence length="755" mass="88563">MEILYIEHEHFVLDVRLQDGTDDLDFIKMYHAAEKCHGPECFVTSYQFSSPYEQFFIWRSDVTGFKQSDISRAIHPVFFNNTGYYFDLDFKGEVIRPYIFTRLKSEERQFHMRLTAVDTWNASALLNFRDEPGYYELHIYYHYRTIPYHVTFRFEVFPVKLNFKQHFPAMLRQIDIIYPHLALDYLKKTYHNFELKGIDTSNIVWWTIFSNLYSAILRNVRIIIDDPYKTFGIVKHPVKARKIKKPKGAVAYKMDLLAGDPTQYFEVSGTQLIEDNYENRFVKYMLLDILSDYDQIYRQVVKDNSIKRISKQYQVQLEFFGEALRPVLKHRIFKSVKKFDGRRLPSQVLRLRAGYAGLFKSWQALEKSYRLLDGLYKIELKDIAYLYQIWCFLAITDLLKRITGVTPDITKMPVIKDAGFRLSPPKDMQSKITFNCKDRTVVELYQELRYTADFNETNAGTVEGLVRPDIIVRIGKKDQPRNLYLTYLFDAKYRFRESEKYGNMDVPLVEDLEQMSNYKEAIYNRKMQGSGYEYTKEIAAAYVLYPGKCKEDSYRLYYEEVVLRGNKGGIPLLPDEVTGSIFLEQHLRMLLSSDSKTLLNNQSIQKGLDAKNVDAYVFVAPVSAADGIMGELLVDQVALLFPWRKWESLISLSVVRYFAPYIEGKGISCFYEIAGTDKQAWRDIYPPTHPLFRDDGHQYMVIKLKYKELLDGDVHIKGMANNKRYTQIKHLYRPVNGYIHTISEAVVKAASRDKM</sequence>
<dbReference type="EMBL" id="JAICCF010000001">
    <property type="protein sequence ID" value="MBW8684452.1"/>
    <property type="molecule type" value="Genomic_DNA"/>
</dbReference>
<organism evidence="2 3">
    <name type="scientific">Chitinophaga rhizophila</name>
    <dbReference type="NCBI Taxonomy" id="2866212"/>
    <lineage>
        <taxon>Bacteria</taxon>
        <taxon>Pseudomonadati</taxon>
        <taxon>Bacteroidota</taxon>
        <taxon>Chitinophagia</taxon>
        <taxon>Chitinophagales</taxon>
        <taxon>Chitinophagaceae</taxon>
        <taxon>Chitinophaga</taxon>
    </lineage>
</organism>
<dbReference type="Proteomes" id="UP000812961">
    <property type="component" value="Unassembled WGS sequence"/>
</dbReference>